<keyword evidence="6" id="KW-0238">DNA-binding</keyword>
<evidence type="ECO:0000313" key="16">
    <source>
        <dbReference type="Proteomes" id="UP000324896"/>
    </source>
</evidence>
<dbReference type="Proteomes" id="UP000198945">
    <property type="component" value="Unassembled WGS sequence"/>
</dbReference>
<reference evidence="13 15" key="3">
    <citation type="submission" date="2019-03" db="EMBL/GenBank/DDBJ databases">
        <title>Deep subsurface shale carbon reservoir microbial communities from Ohio and West Virginia, USA.</title>
        <authorList>
            <person name="Wrighton K."/>
        </authorList>
    </citation>
    <scope>NUCLEOTIDE SEQUENCE [LARGE SCALE GENOMIC DNA]</scope>
    <source>
        <strain evidence="13 15">UTICA-S4D12</strain>
    </source>
</reference>
<comment type="similarity">
    <text evidence="1">In the C-terminal section; belongs to the transposase 35 family.</text>
</comment>
<dbReference type="EMBL" id="FNEH01000040">
    <property type="protein sequence ID" value="SDJ28202.1"/>
    <property type="molecule type" value="Genomic_DNA"/>
</dbReference>
<evidence type="ECO:0000256" key="1">
    <source>
        <dbReference type="ARBA" id="ARBA00008761"/>
    </source>
</evidence>
<feature type="domain" description="Probable transposase IS891/IS1136/IS1341" evidence="8">
    <location>
        <begin position="167"/>
        <end position="280"/>
    </location>
</feature>
<dbReference type="InterPro" id="IPR021027">
    <property type="entry name" value="Transposase_put_HTH"/>
</dbReference>
<dbReference type="PANTHER" id="PTHR30405:SF25">
    <property type="entry name" value="RNA-GUIDED DNA ENDONUCLEASE INSQ-RELATED"/>
    <property type="match status" value="1"/>
</dbReference>
<gene>
    <name evidence="13" type="ORF">BY453_12114</name>
    <name evidence="11" type="ORF">SAMN04488597_12234</name>
    <name evidence="12" type="ORF">SAMN04515654_14014</name>
</gene>
<dbReference type="EMBL" id="SOAA01000021">
    <property type="protein sequence ID" value="TDS28451.1"/>
    <property type="molecule type" value="Genomic_DNA"/>
</dbReference>
<protein>
    <submittedName>
        <fullName evidence="11">Putative transposase</fullName>
    </submittedName>
</protein>
<reference evidence="12 14" key="1">
    <citation type="submission" date="2016-10" db="EMBL/GenBank/DDBJ databases">
        <authorList>
            <person name="de Groot N.N."/>
        </authorList>
    </citation>
    <scope>NUCLEOTIDE SEQUENCE [LARGE SCALE GENOMIC DNA]</scope>
    <source>
        <strain evidence="12 14">WG7</strain>
    </source>
</reference>
<dbReference type="AlphaFoldDB" id="A0A1G6RAY0"/>
<organism evidence="11 16">
    <name type="scientific">Halanaerobium congolense</name>
    <dbReference type="NCBI Taxonomy" id="54121"/>
    <lineage>
        <taxon>Bacteria</taxon>
        <taxon>Bacillati</taxon>
        <taxon>Bacillota</taxon>
        <taxon>Clostridia</taxon>
        <taxon>Halanaerobiales</taxon>
        <taxon>Halanaerobiaceae</taxon>
        <taxon>Halanaerobium</taxon>
    </lineage>
</organism>
<keyword evidence="4" id="KW-0479">Metal-binding</keyword>
<evidence type="ECO:0000259" key="9">
    <source>
        <dbReference type="Pfam" id="PF07282"/>
    </source>
</evidence>
<dbReference type="NCBIfam" id="TIGR01766">
    <property type="entry name" value="IS200/IS605 family accessory protein TnpB-like domain"/>
    <property type="match status" value="1"/>
</dbReference>
<evidence type="ECO:0000313" key="13">
    <source>
        <dbReference type="EMBL" id="TDS28451.1"/>
    </source>
</evidence>
<sequence>MQTKIVDKAYSFRIIPNKEQEELINKNIGCVRFVFNHFLAQSKDDKYLSYSKFAAQLPKLKQKYNWLREVDSISLQQSLKDLDKAFKRFFKGLAGFPKFKSKKNNKQSYRTQYFKRSNGTESIEIKNNKIKLPKLGWVKFRKSREVTGKIKNVTIRKSKAQKYYISICVQEEIKELPQKNKAIGIDLGLKNFLITSNGEVVSNPRTLSKYEKRIARLNKRLAKKEEGSNNWYKVKNKLARVHEKIANIRKDFLHKLSTKLIRENQTIVVESLKVKNMLKNSNLAKSISDVSWSKFVEYIEYKAEWYGRDLIKIDTFFPSSQLCSECGYQNKEVKDLSIREWECPKCHSIHDRDINASKNILQRGLELQLASR</sequence>
<evidence type="ECO:0000313" key="15">
    <source>
        <dbReference type="Proteomes" id="UP000295758"/>
    </source>
</evidence>
<dbReference type="GO" id="GO:0003677">
    <property type="term" value="F:DNA binding"/>
    <property type="evidence" value="ECO:0007669"/>
    <property type="project" value="UniProtKB-KW"/>
</dbReference>
<dbReference type="GO" id="GO:0032196">
    <property type="term" value="P:transposition"/>
    <property type="evidence" value="ECO:0007669"/>
    <property type="project" value="UniProtKB-KW"/>
</dbReference>
<dbReference type="InterPro" id="IPR051399">
    <property type="entry name" value="RNA-guided_DNA_endo/Transpos"/>
</dbReference>
<dbReference type="RefSeq" id="WP_089717740.1">
    <property type="nucleotide sequence ID" value="NZ_FMYT01000022.1"/>
</dbReference>
<keyword evidence="5" id="KW-0862">Zinc</keyword>
<dbReference type="NCBIfam" id="NF040570">
    <property type="entry name" value="guided_TnpB"/>
    <property type="match status" value="1"/>
</dbReference>
<reference evidence="11 16" key="2">
    <citation type="submission" date="2016-10" db="EMBL/GenBank/DDBJ databases">
        <authorList>
            <person name="Varghese N."/>
            <person name="Submissions S."/>
        </authorList>
    </citation>
    <scope>NUCLEOTIDE SEQUENCE [LARGE SCALE GENOMIC DNA]</scope>
    <source>
        <strain evidence="11 16">WG10</strain>
    </source>
</reference>
<evidence type="ECO:0000256" key="4">
    <source>
        <dbReference type="ARBA" id="ARBA00022723"/>
    </source>
</evidence>
<dbReference type="Pfam" id="PF12323">
    <property type="entry name" value="HTH_OrfB_IS605"/>
    <property type="match status" value="1"/>
</dbReference>
<evidence type="ECO:0000256" key="5">
    <source>
        <dbReference type="ARBA" id="ARBA00022833"/>
    </source>
</evidence>
<dbReference type="InterPro" id="IPR053522">
    <property type="entry name" value="RNA-guided_endonuclease_TnpB"/>
</dbReference>
<evidence type="ECO:0000259" key="8">
    <source>
        <dbReference type="Pfam" id="PF01385"/>
    </source>
</evidence>
<dbReference type="Pfam" id="PF07282">
    <property type="entry name" value="Cas12f1-like_TNB"/>
    <property type="match status" value="1"/>
</dbReference>
<dbReference type="GO" id="GO:0046872">
    <property type="term" value="F:metal ion binding"/>
    <property type="evidence" value="ECO:0007669"/>
    <property type="project" value="UniProtKB-KW"/>
</dbReference>
<dbReference type="Pfam" id="PF01385">
    <property type="entry name" value="OrfB_IS605"/>
    <property type="match status" value="1"/>
</dbReference>
<feature type="domain" description="Transposase putative helix-turn-helix" evidence="10">
    <location>
        <begin position="7"/>
        <end position="44"/>
    </location>
</feature>
<feature type="domain" description="Cas12f1-like TNB" evidence="9">
    <location>
        <begin position="292"/>
        <end position="360"/>
    </location>
</feature>
<proteinExistence type="inferred from homology"/>
<evidence type="ECO:0000256" key="2">
    <source>
        <dbReference type="ARBA" id="ARBA00011044"/>
    </source>
</evidence>
<evidence type="ECO:0000256" key="3">
    <source>
        <dbReference type="ARBA" id="ARBA00022578"/>
    </source>
</evidence>
<dbReference type="InterPro" id="IPR001959">
    <property type="entry name" value="Transposase"/>
</dbReference>
<comment type="similarity">
    <text evidence="2">In the N-terminal section; belongs to the transposase 2 family.</text>
</comment>
<keyword evidence="3" id="KW-0815">Transposition</keyword>
<dbReference type="GO" id="GO:0006310">
    <property type="term" value="P:DNA recombination"/>
    <property type="evidence" value="ECO:0007669"/>
    <property type="project" value="UniProtKB-KW"/>
</dbReference>
<dbReference type="NCBIfam" id="NF038281">
    <property type="entry name" value="IS200_TnpB"/>
    <property type="match status" value="1"/>
</dbReference>
<dbReference type="PANTHER" id="PTHR30405">
    <property type="entry name" value="TRANSPOSASE"/>
    <property type="match status" value="1"/>
</dbReference>
<dbReference type="EMBL" id="FMYT01000022">
    <property type="protein sequence ID" value="SDD01601.1"/>
    <property type="molecule type" value="Genomic_DNA"/>
</dbReference>
<keyword evidence="7" id="KW-0233">DNA recombination</keyword>
<evidence type="ECO:0000313" key="11">
    <source>
        <dbReference type="EMBL" id="SDD01601.1"/>
    </source>
</evidence>
<evidence type="ECO:0000256" key="7">
    <source>
        <dbReference type="ARBA" id="ARBA00023172"/>
    </source>
</evidence>
<accession>A0A1G6RAY0</accession>
<name>A0A1G6RAY0_9FIRM</name>
<evidence type="ECO:0000259" key="10">
    <source>
        <dbReference type="Pfam" id="PF12323"/>
    </source>
</evidence>
<dbReference type="Proteomes" id="UP000295758">
    <property type="component" value="Unassembled WGS sequence"/>
</dbReference>
<dbReference type="Proteomes" id="UP000324896">
    <property type="component" value="Unassembled WGS sequence"/>
</dbReference>
<evidence type="ECO:0000256" key="6">
    <source>
        <dbReference type="ARBA" id="ARBA00023125"/>
    </source>
</evidence>
<dbReference type="InterPro" id="IPR010095">
    <property type="entry name" value="Cas12f1-like_TNB"/>
</dbReference>
<evidence type="ECO:0000313" key="12">
    <source>
        <dbReference type="EMBL" id="SDJ28202.1"/>
    </source>
</evidence>
<evidence type="ECO:0000313" key="14">
    <source>
        <dbReference type="Proteomes" id="UP000198945"/>
    </source>
</evidence>